<keyword evidence="2" id="KW-1185">Reference proteome</keyword>
<proteinExistence type="predicted"/>
<gene>
    <name evidence="1" type="ORF">BDN72DRAFT_132293</name>
</gene>
<name>A0ACD3AN05_9AGAR</name>
<evidence type="ECO:0000313" key="1">
    <source>
        <dbReference type="EMBL" id="TFK66719.1"/>
    </source>
</evidence>
<accession>A0ACD3AN05</accession>
<evidence type="ECO:0000313" key="2">
    <source>
        <dbReference type="Proteomes" id="UP000308600"/>
    </source>
</evidence>
<dbReference type="EMBL" id="ML208396">
    <property type="protein sequence ID" value="TFK66719.1"/>
    <property type="molecule type" value="Genomic_DNA"/>
</dbReference>
<organism evidence="1 2">
    <name type="scientific">Pluteus cervinus</name>
    <dbReference type="NCBI Taxonomy" id="181527"/>
    <lineage>
        <taxon>Eukaryota</taxon>
        <taxon>Fungi</taxon>
        <taxon>Dikarya</taxon>
        <taxon>Basidiomycota</taxon>
        <taxon>Agaricomycotina</taxon>
        <taxon>Agaricomycetes</taxon>
        <taxon>Agaricomycetidae</taxon>
        <taxon>Agaricales</taxon>
        <taxon>Pluteineae</taxon>
        <taxon>Pluteaceae</taxon>
        <taxon>Pluteus</taxon>
    </lineage>
</organism>
<dbReference type="Proteomes" id="UP000308600">
    <property type="component" value="Unassembled WGS sequence"/>
</dbReference>
<protein>
    <submittedName>
        <fullName evidence="1">Uncharacterized protein</fullName>
    </submittedName>
</protein>
<sequence length="129" mass="14608">MVSLSLGSIWRSRCPECLPAFVLVAMTWRNGFPLQVAPSYHATALGARFDVVPQFDILMSDLSNQLPCELLPRTELTLWTSCRCTRRRCSFQICIVESALSSSDTVILLRLAPHNIHHCDDRLRLCICM</sequence>
<reference evidence="1 2" key="1">
    <citation type="journal article" date="2019" name="Nat. Ecol. Evol.">
        <title>Megaphylogeny resolves global patterns of mushroom evolution.</title>
        <authorList>
            <person name="Varga T."/>
            <person name="Krizsan K."/>
            <person name="Foldi C."/>
            <person name="Dima B."/>
            <person name="Sanchez-Garcia M."/>
            <person name="Sanchez-Ramirez S."/>
            <person name="Szollosi G.J."/>
            <person name="Szarkandi J.G."/>
            <person name="Papp V."/>
            <person name="Albert L."/>
            <person name="Andreopoulos W."/>
            <person name="Angelini C."/>
            <person name="Antonin V."/>
            <person name="Barry K.W."/>
            <person name="Bougher N.L."/>
            <person name="Buchanan P."/>
            <person name="Buyck B."/>
            <person name="Bense V."/>
            <person name="Catcheside P."/>
            <person name="Chovatia M."/>
            <person name="Cooper J."/>
            <person name="Damon W."/>
            <person name="Desjardin D."/>
            <person name="Finy P."/>
            <person name="Geml J."/>
            <person name="Haridas S."/>
            <person name="Hughes K."/>
            <person name="Justo A."/>
            <person name="Karasinski D."/>
            <person name="Kautmanova I."/>
            <person name="Kiss B."/>
            <person name="Kocsube S."/>
            <person name="Kotiranta H."/>
            <person name="LaButti K.M."/>
            <person name="Lechner B.E."/>
            <person name="Liimatainen K."/>
            <person name="Lipzen A."/>
            <person name="Lukacs Z."/>
            <person name="Mihaltcheva S."/>
            <person name="Morgado L.N."/>
            <person name="Niskanen T."/>
            <person name="Noordeloos M.E."/>
            <person name="Ohm R.A."/>
            <person name="Ortiz-Santana B."/>
            <person name="Ovrebo C."/>
            <person name="Racz N."/>
            <person name="Riley R."/>
            <person name="Savchenko A."/>
            <person name="Shiryaev A."/>
            <person name="Soop K."/>
            <person name="Spirin V."/>
            <person name="Szebenyi C."/>
            <person name="Tomsovsky M."/>
            <person name="Tulloss R.E."/>
            <person name="Uehling J."/>
            <person name="Grigoriev I.V."/>
            <person name="Vagvolgyi C."/>
            <person name="Papp T."/>
            <person name="Martin F.M."/>
            <person name="Miettinen O."/>
            <person name="Hibbett D.S."/>
            <person name="Nagy L.G."/>
        </authorList>
    </citation>
    <scope>NUCLEOTIDE SEQUENCE [LARGE SCALE GENOMIC DNA]</scope>
    <source>
        <strain evidence="1 2">NL-1719</strain>
    </source>
</reference>